<comment type="caution">
    <text evidence="4">The sequence shown here is derived from an EMBL/GenBank/DDBJ whole genome shotgun (WGS) entry which is preliminary data.</text>
</comment>
<comment type="catalytic activity">
    <reaction evidence="1">
        <text>S-ubiquitinyl-[E2 ubiquitin-conjugating enzyme]-L-cysteine + [acceptor protein]-L-lysine = [E2 ubiquitin-conjugating enzyme]-L-cysteine + N(6)-ubiquitinyl-[acceptor protein]-L-lysine.</text>
        <dbReference type="EC" id="2.3.2.26"/>
    </reaction>
</comment>
<dbReference type="GO" id="GO:0016874">
    <property type="term" value="F:ligase activity"/>
    <property type="evidence" value="ECO:0007669"/>
    <property type="project" value="UniProtKB-KW"/>
</dbReference>
<reference evidence="4 5" key="1">
    <citation type="journal article" date="2018" name="Mol. Plant">
        <title>The genome of Artemisia annua provides insight into the evolution of Asteraceae family and artemisinin biosynthesis.</title>
        <authorList>
            <person name="Shen Q."/>
            <person name="Zhang L."/>
            <person name="Liao Z."/>
            <person name="Wang S."/>
            <person name="Yan T."/>
            <person name="Shi P."/>
            <person name="Liu M."/>
            <person name="Fu X."/>
            <person name="Pan Q."/>
            <person name="Wang Y."/>
            <person name="Lv Z."/>
            <person name="Lu X."/>
            <person name="Zhang F."/>
            <person name="Jiang W."/>
            <person name="Ma Y."/>
            <person name="Chen M."/>
            <person name="Hao X."/>
            <person name="Li L."/>
            <person name="Tang Y."/>
            <person name="Lv G."/>
            <person name="Zhou Y."/>
            <person name="Sun X."/>
            <person name="Brodelius P.E."/>
            <person name="Rose J.K.C."/>
            <person name="Tang K."/>
        </authorList>
    </citation>
    <scope>NUCLEOTIDE SEQUENCE [LARGE SCALE GENOMIC DNA]</scope>
    <source>
        <strain evidence="5">cv. Huhao1</strain>
        <tissue evidence="4">Leaf</tissue>
    </source>
</reference>
<dbReference type="STRING" id="35608.A0A2U1KDL2"/>
<dbReference type="GO" id="GO:0006511">
    <property type="term" value="P:ubiquitin-dependent protein catabolic process"/>
    <property type="evidence" value="ECO:0007669"/>
    <property type="project" value="TreeGrafter"/>
</dbReference>
<evidence type="ECO:0000256" key="2">
    <source>
        <dbReference type="ARBA" id="ARBA00012485"/>
    </source>
</evidence>
<protein>
    <recommendedName>
        <fullName evidence="2">HECT-type E3 ubiquitin transferase</fullName>
        <ecNumber evidence="2">2.3.2.26</ecNumber>
    </recommendedName>
</protein>
<dbReference type="EC" id="2.3.2.26" evidence="2"/>
<accession>A0A2U1KDL2</accession>
<keyword evidence="3" id="KW-0808">Transferase</keyword>
<dbReference type="Proteomes" id="UP000245207">
    <property type="component" value="Unassembled WGS sequence"/>
</dbReference>
<dbReference type="EMBL" id="PKPP01021308">
    <property type="protein sequence ID" value="PWA34866.1"/>
    <property type="molecule type" value="Genomic_DNA"/>
</dbReference>
<dbReference type="PANTHER" id="PTHR45700:SF2">
    <property type="entry name" value="UBIQUITIN-PROTEIN LIGASE E3C"/>
    <property type="match status" value="1"/>
</dbReference>
<dbReference type="GO" id="GO:0061630">
    <property type="term" value="F:ubiquitin protein ligase activity"/>
    <property type="evidence" value="ECO:0007669"/>
    <property type="project" value="UniProtKB-EC"/>
</dbReference>
<evidence type="ECO:0000256" key="1">
    <source>
        <dbReference type="ARBA" id="ARBA00000885"/>
    </source>
</evidence>
<evidence type="ECO:0000313" key="5">
    <source>
        <dbReference type="Proteomes" id="UP000245207"/>
    </source>
</evidence>
<dbReference type="AlphaFoldDB" id="A0A2U1KDL2"/>
<evidence type="ECO:0000256" key="3">
    <source>
        <dbReference type="ARBA" id="ARBA00022679"/>
    </source>
</evidence>
<gene>
    <name evidence="4" type="ORF">CTI12_AA615020</name>
</gene>
<dbReference type="InterPro" id="IPR044611">
    <property type="entry name" value="E3A/B/C-like"/>
</dbReference>
<name>A0A2U1KDL2_ARTAN</name>
<dbReference type="OrthoDB" id="8068875at2759"/>
<dbReference type="GO" id="GO:0000209">
    <property type="term" value="P:protein polyubiquitination"/>
    <property type="evidence" value="ECO:0007669"/>
    <property type="project" value="InterPro"/>
</dbReference>
<keyword evidence="4" id="KW-0436">Ligase</keyword>
<organism evidence="4 5">
    <name type="scientific">Artemisia annua</name>
    <name type="common">Sweet wormwood</name>
    <dbReference type="NCBI Taxonomy" id="35608"/>
    <lineage>
        <taxon>Eukaryota</taxon>
        <taxon>Viridiplantae</taxon>
        <taxon>Streptophyta</taxon>
        <taxon>Embryophyta</taxon>
        <taxon>Tracheophyta</taxon>
        <taxon>Spermatophyta</taxon>
        <taxon>Magnoliopsida</taxon>
        <taxon>eudicotyledons</taxon>
        <taxon>Gunneridae</taxon>
        <taxon>Pentapetalae</taxon>
        <taxon>asterids</taxon>
        <taxon>campanulids</taxon>
        <taxon>Asterales</taxon>
        <taxon>Asteraceae</taxon>
        <taxon>Asteroideae</taxon>
        <taxon>Anthemideae</taxon>
        <taxon>Artemisiinae</taxon>
        <taxon>Artemisia</taxon>
    </lineage>
</organism>
<proteinExistence type="predicted"/>
<sequence>MEQQRRIASMLNTLVYNALSQNVCQRNRPLMDAAIRCLHLLYERDCRHQFCPPSLWLYPGKKNRPPIVVAARTHEVLSANLRSDDLLAISSMHSVITTTPHVFPFEERYCKSNWSVFAYKLMARF</sequence>
<dbReference type="PANTHER" id="PTHR45700">
    <property type="entry name" value="UBIQUITIN-PROTEIN LIGASE E3C"/>
    <property type="match status" value="1"/>
</dbReference>
<keyword evidence="5" id="KW-1185">Reference proteome</keyword>
<evidence type="ECO:0000313" key="4">
    <source>
        <dbReference type="EMBL" id="PWA34866.1"/>
    </source>
</evidence>